<dbReference type="EnsemblPlants" id="AES88959">
    <property type="protein sequence ID" value="AES88959"/>
    <property type="gene ID" value="MTR_4g065405"/>
</dbReference>
<proteinExistence type="predicted"/>
<dbReference type="Proteomes" id="UP000002051">
    <property type="component" value="Chromosome 4"/>
</dbReference>
<dbReference type="EMBL" id="CM001220">
    <property type="protein sequence ID" value="AES88959.2"/>
    <property type="molecule type" value="Genomic_DNA"/>
</dbReference>
<reference evidence="1 3" key="1">
    <citation type="journal article" date="2011" name="Nature">
        <title>The Medicago genome provides insight into the evolution of rhizobial symbioses.</title>
        <authorList>
            <person name="Young N.D."/>
            <person name="Debelle F."/>
            <person name="Oldroyd G.E."/>
            <person name="Geurts R."/>
            <person name="Cannon S.B."/>
            <person name="Udvardi M.K."/>
            <person name="Benedito V.A."/>
            <person name="Mayer K.F."/>
            <person name="Gouzy J."/>
            <person name="Schoof H."/>
            <person name="Van de Peer Y."/>
            <person name="Proost S."/>
            <person name="Cook D.R."/>
            <person name="Meyers B.C."/>
            <person name="Spannagl M."/>
            <person name="Cheung F."/>
            <person name="De Mita S."/>
            <person name="Krishnakumar V."/>
            <person name="Gundlach H."/>
            <person name="Zhou S."/>
            <person name="Mudge J."/>
            <person name="Bharti A.K."/>
            <person name="Murray J.D."/>
            <person name="Naoumkina M.A."/>
            <person name="Rosen B."/>
            <person name="Silverstein K.A."/>
            <person name="Tang H."/>
            <person name="Rombauts S."/>
            <person name="Zhao P.X."/>
            <person name="Zhou P."/>
            <person name="Barbe V."/>
            <person name="Bardou P."/>
            <person name="Bechner M."/>
            <person name="Bellec A."/>
            <person name="Berger A."/>
            <person name="Berges H."/>
            <person name="Bidwell S."/>
            <person name="Bisseling T."/>
            <person name="Choisne N."/>
            <person name="Couloux A."/>
            <person name="Denny R."/>
            <person name="Deshpande S."/>
            <person name="Dai X."/>
            <person name="Doyle J.J."/>
            <person name="Dudez A.M."/>
            <person name="Farmer A.D."/>
            <person name="Fouteau S."/>
            <person name="Franken C."/>
            <person name="Gibelin C."/>
            <person name="Gish J."/>
            <person name="Goldstein S."/>
            <person name="Gonzalez A.J."/>
            <person name="Green P.J."/>
            <person name="Hallab A."/>
            <person name="Hartog M."/>
            <person name="Hua A."/>
            <person name="Humphray S.J."/>
            <person name="Jeong D.H."/>
            <person name="Jing Y."/>
            <person name="Jocker A."/>
            <person name="Kenton S.M."/>
            <person name="Kim D.J."/>
            <person name="Klee K."/>
            <person name="Lai H."/>
            <person name="Lang C."/>
            <person name="Lin S."/>
            <person name="Macmil S.L."/>
            <person name="Magdelenat G."/>
            <person name="Matthews L."/>
            <person name="McCorrison J."/>
            <person name="Monaghan E.L."/>
            <person name="Mun J.H."/>
            <person name="Najar F.Z."/>
            <person name="Nicholson C."/>
            <person name="Noirot C."/>
            <person name="O'Bleness M."/>
            <person name="Paule C.R."/>
            <person name="Poulain J."/>
            <person name="Prion F."/>
            <person name="Qin B."/>
            <person name="Qu C."/>
            <person name="Retzel E.F."/>
            <person name="Riddle C."/>
            <person name="Sallet E."/>
            <person name="Samain S."/>
            <person name="Samson N."/>
            <person name="Sanders I."/>
            <person name="Saurat O."/>
            <person name="Scarpelli C."/>
            <person name="Schiex T."/>
            <person name="Segurens B."/>
            <person name="Severin A.J."/>
            <person name="Sherrier D.J."/>
            <person name="Shi R."/>
            <person name="Sims S."/>
            <person name="Singer S.R."/>
            <person name="Sinharoy S."/>
            <person name="Sterck L."/>
            <person name="Viollet A."/>
            <person name="Wang B.B."/>
            <person name="Wang K."/>
            <person name="Wang M."/>
            <person name="Wang X."/>
            <person name="Warfsmann J."/>
            <person name="Weissenbach J."/>
            <person name="White D.D."/>
            <person name="White J.D."/>
            <person name="Wiley G.B."/>
            <person name="Wincker P."/>
            <person name="Xing Y."/>
            <person name="Yang L."/>
            <person name="Yao Z."/>
            <person name="Ying F."/>
            <person name="Zhai J."/>
            <person name="Zhou L."/>
            <person name="Zuber A."/>
            <person name="Denarie J."/>
            <person name="Dixon R.A."/>
            <person name="May G.D."/>
            <person name="Schwartz D.C."/>
            <person name="Rogers J."/>
            <person name="Quetier F."/>
            <person name="Town C.D."/>
            <person name="Roe B.A."/>
        </authorList>
    </citation>
    <scope>NUCLEOTIDE SEQUENCE [LARGE SCALE GENOMIC DNA]</scope>
    <source>
        <strain evidence="1">A17</strain>
        <strain evidence="2 3">cv. Jemalong A17</strain>
    </source>
</reference>
<evidence type="ECO:0000313" key="1">
    <source>
        <dbReference type="EMBL" id="AES88959.2"/>
    </source>
</evidence>
<dbReference type="PaxDb" id="3880-AES88959"/>
<protein>
    <submittedName>
        <fullName evidence="1 2">Uncharacterized protein</fullName>
    </submittedName>
</protein>
<organism evidence="1 3">
    <name type="scientific">Medicago truncatula</name>
    <name type="common">Barrel medic</name>
    <name type="synonym">Medicago tribuloides</name>
    <dbReference type="NCBI Taxonomy" id="3880"/>
    <lineage>
        <taxon>Eukaryota</taxon>
        <taxon>Viridiplantae</taxon>
        <taxon>Streptophyta</taxon>
        <taxon>Embryophyta</taxon>
        <taxon>Tracheophyta</taxon>
        <taxon>Spermatophyta</taxon>
        <taxon>Magnoliopsida</taxon>
        <taxon>eudicotyledons</taxon>
        <taxon>Gunneridae</taxon>
        <taxon>Pentapetalae</taxon>
        <taxon>rosids</taxon>
        <taxon>fabids</taxon>
        <taxon>Fabales</taxon>
        <taxon>Fabaceae</taxon>
        <taxon>Papilionoideae</taxon>
        <taxon>50 kb inversion clade</taxon>
        <taxon>NPAAA clade</taxon>
        <taxon>Hologalegina</taxon>
        <taxon>IRL clade</taxon>
        <taxon>Trifolieae</taxon>
        <taxon>Medicago</taxon>
    </lineage>
</organism>
<dbReference type="HOGENOM" id="CLU_1888842_0_0_1"/>
<dbReference type="AlphaFoldDB" id="G7JDM3"/>
<name>G7JDM3_MEDTR</name>
<gene>
    <name evidence="1" type="ordered locus">MTR_4g065405</name>
</gene>
<reference evidence="1 3" key="2">
    <citation type="journal article" date="2014" name="BMC Genomics">
        <title>An improved genome release (version Mt4.0) for the model legume Medicago truncatula.</title>
        <authorList>
            <person name="Tang H."/>
            <person name="Krishnakumar V."/>
            <person name="Bidwell S."/>
            <person name="Rosen B."/>
            <person name="Chan A."/>
            <person name="Zhou S."/>
            <person name="Gentzbittel L."/>
            <person name="Childs K.L."/>
            <person name="Yandell M."/>
            <person name="Gundlach H."/>
            <person name="Mayer K.F."/>
            <person name="Schwartz D.C."/>
            <person name="Town C.D."/>
        </authorList>
    </citation>
    <scope>GENOME REANNOTATION</scope>
    <source>
        <strain evidence="2 3">cv. Jemalong A17</strain>
    </source>
</reference>
<reference evidence="2" key="3">
    <citation type="submission" date="2015-04" db="UniProtKB">
        <authorList>
            <consortium name="EnsemblPlants"/>
        </authorList>
    </citation>
    <scope>IDENTIFICATION</scope>
    <source>
        <strain evidence="2">cv. Jemalong A17</strain>
    </source>
</reference>
<accession>A0A0C3WY91</accession>
<evidence type="ECO:0000313" key="2">
    <source>
        <dbReference type="EnsemblPlants" id="AES88959"/>
    </source>
</evidence>
<evidence type="ECO:0000313" key="3">
    <source>
        <dbReference type="Proteomes" id="UP000002051"/>
    </source>
</evidence>
<sequence length="135" mass="15574">MVPKNGEDLCARYCEEIKDGVDWVYGGCLCDNIFQGVGDGFSTLFRRKPWFDGSSIDGLGWGLNGEAWKWSNRMFAWKEELVGEYDERLTSIVLQNLVSSFKVVGILNNNSWYFIGIFNSIRWIRLLFEKHLSDS</sequence>
<keyword evidence="3" id="KW-1185">Reference proteome</keyword>
<accession>G7JDM3</accession>